<dbReference type="Gene3D" id="1.10.10.10">
    <property type="entry name" value="Winged helix-like DNA-binding domain superfamily/Winged helix DNA-binding domain"/>
    <property type="match status" value="1"/>
</dbReference>
<evidence type="ECO:0000313" key="1">
    <source>
        <dbReference type="EMBL" id="SQC22345.1"/>
    </source>
</evidence>
<dbReference type="EMBL" id="UGMN01000004">
    <property type="protein sequence ID" value="STV51852.1"/>
    <property type="molecule type" value="Genomic_DNA"/>
</dbReference>
<dbReference type="Pfam" id="PF13730">
    <property type="entry name" value="HTH_36"/>
    <property type="match status" value="1"/>
</dbReference>
<dbReference type="Proteomes" id="UP000254103">
    <property type="component" value="Unassembled WGS sequence"/>
</dbReference>
<gene>
    <name evidence="3" type="ORF">NCTC5051_04418</name>
    <name evidence="2" type="ORF">NCTC5052_04196</name>
    <name evidence="4" type="ORF">NCTC5053_05275</name>
    <name evidence="1" type="ORF">NCTC9645_02913</name>
</gene>
<accession>A0A2X3DMR4</accession>
<evidence type="ECO:0000313" key="3">
    <source>
        <dbReference type="EMBL" id="STU53364.1"/>
    </source>
</evidence>
<evidence type="ECO:0008006" key="9">
    <source>
        <dbReference type="Google" id="ProtNLM"/>
    </source>
</evidence>
<dbReference type="Proteomes" id="UP000250675">
    <property type="component" value="Unassembled WGS sequence"/>
</dbReference>
<dbReference type="PROSITE" id="PS00519">
    <property type="entry name" value="HTH_ASNC_1"/>
    <property type="match status" value="1"/>
</dbReference>
<dbReference type="InterPro" id="IPR019885">
    <property type="entry name" value="Tscrpt_reg_HTH_AsnC-type_CS"/>
</dbReference>
<organism evidence="1 5">
    <name type="scientific">Klebsiella pneumoniae</name>
    <dbReference type="NCBI Taxonomy" id="573"/>
    <lineage>
        <taxon>Bacteria</taxon>
        <taxon>Pseudomonadati</taxon>
        <taxon>Pseudomonadota</taxon>
        <taxon>Gammaproteobacteria</taxon>
        <taxon>Enterobacterales</taxon>
        <taxon>Enterobacteriaceae</taxon>
        <taxon>Klebsiella/Raoultella group</taxon>
        <taxon>Klebsiella</taxon>
        <taxon>Klebsiella pneumoniae complex</taxon>
    </lineage>
</organism>
<evidence type="ECO:0000313" key="2">
    <source>
        <dbReference type="EMBL" id="STT95686.1"/>
    </source>
</evidence>
<dbReference type="EMBL" id="UASO01000004">
    <property type="protein sequence ID" value="SQC22345.1"/>
    <property type="molecule type" value="Genomic_DNA"/>
</dbReference>
<protein>
    <recommendedName>
        <fullName evidence="9">Helix-turn-helix domain-containing protein</fullName>
    </recommendedName>
</protein>
<dbReference type="AlphaFoldDB" id="A0A2X3DMR4"/>
<sequence>MNKTEQFLSVDYKILKINTITNQGKVFKFTDSLKNTYSYLAGWTTAFPSYNQIADVFGISRDAAKDRINKLIEMGLIEKNERWAGDKRTSNLYTVLPLRVEDTTGRTYSENKGTRHEVKEEQEAPTIKYHVVIDDDGDEIPSFSR</sequence>
<evidence type="ECO:0000313" key="4">
    <source>
        <dbReference type="EMBL" id="STV51852.1"/>
    </source>
</evidence>
<evidence type="ECO:0000313" key="5">
    <source>
        <dbReference type="Proteomes" id="UP000250675"/>
    </source>
</evidence>
<name>A0A2X3DMR4_KLEPN</name>
<dbReference type="Proteomes" id="UP000254387">
    <property type="component" value="Unassembled WGS sequence"/>
</dbReference>
<evidence type="ECO:0000313" key="7">
    <source>
        <dbReference type="Proteomes" id="UP000254141"/>
    </source>
</evidence>
<dbReference type="EMBL" id="UGLJ01000002">
    <property type="protein sequence ID" value="STT95686.1"/>
    <property type="molecule type" value="Genomic_DNA"/>
</dbReference>
<proteinExistence type="predicted"/>
<evidence type="ECO:0000313" key="8">
    <source>
        <dbReference type="Proteomes" id="UP000254387"/>
    </source>
</evidence>
<dbReference type="SUPFAM" id="SSF46785">
    <property type="entry name" value="Winged helix' DNA-binding domain"/>
    <property type="match status" value="1"/>
</dbReference>
<dbReference type="InterPro" id="IPR036390">
    <property type="entry name" value="WH_DNA-bd_sf"/>
</dbReference>
<reference evidence="5 6" key="1">
    <citation type="submission" date="2018-06" db="EMBL/GenBank/DDBJ databases">
        <authorList>
            <consortium name="Pathogen Informatics"/>
            <person name="Doyle S."/>
        </authorList>
    </citation>
    <scope>NUCLEOTIDE SEQUENCE [LARGE SCALE GENOMIC DNA]</scope>
    <source>
        <strain evidence="3 7">NCTC5051</strain>
        <strain evidence="2 6">NCTC5052</strain>
        <strain evidence="4 8">NCTC5053</strain>
        <strain evidence="1 5">NCTC9645</strain>
    </source>
</reference>
<evidence type="ECO:0000313" key="6">
    <source>
        <dbReference type="Proteomes" id="UP000254103"/>
    </source>
</evidence>
<dbReference type="Proteomes" id="UP000254141">
    <property type="component" value="Unassembled WGS sequence"/>
</dbReference>
<dbReference type="EMBL" id="UGLU01000001">
    <property type="protein sequence ID" value="STU53364.1"/>
    <property type="molecule type" value="Genomic_DNA"/>
</dbReference>
<dbReference type="InterPro" id="IPR036388">
    <property type="entry name" value="WH-like_DNA-bd_sf"/>
</dbReference>